<dbReference type="EMBL" id="MU825873">
    <property type="protein sequence ID" value="KAJ7387812.1"/>
    <property type="molecule type" value="Genomic_DNA"/>
</dbReference>
<dbReference type="GO" id="GO:0016592">
    <property type="term" value="C:mediator complex"/>
    <property type="evidence" value="ECO:0007669"/>
    <property type="project" value="TreeGrafter"/>
</dbReference>
<evidence type="ECO:0000256" key="4">
    <source>
        <dbReference type="ARBA" id="ARBA00023015"/>
    </source>
</evidence>
<proteinExistence type="inferred from homology"/>
<dbReference type="OrthoDB" id="10065928at2759"/>
<gene>
    <name evidence="8" type="primary">MED23_1</name>
    <name evidence="8" type="ORF">OS493_001157</name>
</gene>
<keyword evidence="5" id="KW-0804">Transcription</keyword>
<evidence type="ECO:0000256" key="3">
    <source>
        <dbReference type="ARBA" id="ARBA00019696"/>
    </source>
</evidence>
<evidence type="ECO:0000256" key="6">
    <source>
        <dbReference type="ARBA" id="ARBA00023242"/>
    </source>
</evidence>
<dbReference type="GO" id="GO:0010628">
    <property type="term" value="P:positive regulation of gene expression"/>
    <property type="evidence" value="ECO:0007669"/>
    <property type="project" value="TreeGrafter"/>
</dbReference>
<comment type="subcellular location">
    <subcellularLocation>
        <location evidence="1">Nucleus</location>
    </subcellularLocation>
</comment>
<comment type="similarity">
    <text evidence="2">Belongs to the Mediator complex subunit 23 family.</text>
</comment>
<evidence type="ECO:0000256" key="1">
    <source>
        <dbReference type="ARBA" id="ARBA00004123"/>
    </source>
</evidence>
<evidence type="ECO:0000256" key="7">
    <source>
        <dbReference type="ARBA" id="ARBA00031961"/>
    </source>
</evidence>
<evidence type="ECO:0000313" key="8">
    <source>
        <dbReference type="EMBL" id="KAJ7387812.1"/>
    </source>
</evidence>
<sequence>MENHKAKLRHILEDALGIETIETAFCGMIVHNENDEDQDIKELFQNVFKPFWASVPVEAREQLLLDFVSFIYNENNPRRIDIAFGLLGSLVESSLIPARLVCDAILNTPHLSFQKEVMWCKTFQLLLRIIGGVDYKGCRDILSLVFQVFLSIPSVPDAAFTDRIQACVKVVRYILDRNACLLPAYFVINEIYKNYPEGKVKPHWAIAKLLSDFIESFRPLARMVSVIGRPSLLPVIGHPGSFVSVWKLDPNTLSFPLKGLLPYDKDLLEPQTKLLQYVIAQPYSRDVICTMLGLNKQTVNGLLGIVSFFQETYLGNGVVKHATSCLDFGGPHSSILSSELFHHMAQRPSVTCDIILCDKHQVARLGISS</sequence>
<dbReference type="GO" id="GO:0006357">
    <property type="term" value="P:regulation of transcription by RNA polymerase II"/>
    <property type="evidence" value="ECO:0007669"/>
    <property type="project" value="TreeGrafter"/>
</dbReference>
<keyword evidence="4" id="KW-0805">Transcription regulation</keyword>
<dbReference type="PANTHER" id="PTHR12691:SF10">
    <property type="entry name" value="MEDIATOR OF RNA POLYMERASE II TRANSCRIPTION SUBUNIT 23"/>
    <property type="match status" value="1"/>
</dbReference>
<name>A0A9W9ZU84_9CNID</name>
<reference evidence="8" key="1">
    <citation type="submission" date="2023-01" db="EMBL/GenBank/DDBJ databases">
        <title>Genome assembly of the deep-sea coral Lophelia pertusa.</title>
        <authorList>
            <person name="Herrera S."/>
            <person name="Cordes E."/>
        </authorList>
    </citation>
    <scope>NUCLEOTIDE SEQUENCE</scope>
    <source>
        <strain evidence="8">USNM1676648</strain>
        <tissue evidence="8">Polyp</tissue>
    </source>
</reference>
<keyword evidence="9" id="KW-1185">Reference proteome</keyword>
<evidence type="ECO:0000256" key="2">
    <source>
        <dbReference type="ARBA" id="ARBA00010222"/>
    </source>
</evidence>
<evidence type="ECO:0000256" key="5">
    <source>
        <dbReference type="ARBA" id="ARBA00023163"/>
    </source>
</evidence>
<keyword evidence="6" id="KW-0539">Nucleus</keyword>
<comment type="caution">
    <text evidence="8">The sequence shown here is derived from an EMBL/GenBank/DDBJ whole genome shotgun (WGS) entry which is preliminary data.</text>
</comment>
<evidence type="ECO:0000313" key="9">
    <source>
        <dbReference type="Proteomes" id="UP001163046"/>
    </source>
</evidence>
<dbReference type="AlphaFoldDB" id="A0A9W9ZU84"/>
<dbReference type="Proteomes" id="UP001163046">
    <property type="component" value="Unassembled WGS sequence"/>
</dbReference>
<protein>
    <recommendedName>
        <fullName evidence="3">Mediator of RNA polymerase II transcription subunit 23</fullName>
    </recommendedName>
    <alternativeName>
        <fullName evidence="7">Mediator complex subunit 23</fullName>
    </alternativeName>
</protein>
<organism evidence="8 9">
    <name type="scientific">Desmophyllum pertusum</name>
    <dbReference type="NCBI Taxonomy" id="174260"/>
    <lineage>
        <taxon>Eukaryota</taxon>
        <taxon>Metazoa</taxon>
        <taxon>Cnidaria</taxon>
        <taxon>Anthozoa</taxon>
        <taxon>Hexacorallia</taxon>
        <taxon>Scleractinia</taxon>
        <taxon>Caryophylliina</taxon>
        <taxon>Caryophylliidae</taxon>
        <taxon>Desmophyllum</taxon>
    </lineage>
</organism>
<dbReference type="PANTHER" id="PTHR12691">
    <property type="entry name" value="MEDIATOR OF RNA POLYMERASE II TRANSCRIPTION SUBUNIT 23"/>
    <property type="match status" value="1"/>
</dbReference>
<dbReference type="GO" id="GO:0005667">
    <property type="term" value="C:transcription regulator complex"/>
    <property type="evidence" value="ECO:0007669"/>
    <property type="project" value="TreeGrafter"/>
</dbReference>
<dbReference type="Pfam" id="PF11573">
    <property type="entry name" value="Med23"/>
    <property type="match status" value="1"/>
</dbReference>
<accession>A0A9W9ZU84</accession>
<dbReference type="InterPro" id="IPR021629">
    <property type="entry name" value="Mediator_Med23"/>
</dbReference>